<dbReference type="CDD" id="cd19071">
    <property type="entry name" value="AKR_AKR1-5-like"/>
    <property type="match status" value="1"/>
</dbReference>
<dbReference type="AlphaFoldDB" id="T1IHA7"/>
<evidence type="ECO:0000256" key="2">
    <source>
        <dbReference type="ARBA" id="ARBA00022857"/>
    </source>
</evidence>
<comment type="similarity">
    <text evidence="1">Belongs to the aldo/keto reductase family.</text>
</comment>
<dbReference type="FunFam" id="3.20.20.100:FF:000006">
    <property type="entry name" value="Aldo-keto reductase family 1 member A1"/>
    <property type="match status" value="1"/>
</dbReference>
<dbReference type="OMA" id="AWKAMEG"/>
<dbReference type="PRINTS" id="PR00069">
    <property type="entry name" value="ALDKETRDTASE"/>
</dbReference>
<keyword evidence="3" id="KW-0560">Oxidoreductase</keyword>
<proteinExistence type="inferred from homology"/>
<dbReference type="STRING" id="126957.T1IHA7"/>
<evidence type="ECO:0000313" key="9">
    <source>
        <dbReference type="Proteomes" id="UP000014500"/>
    </source>
</evidence>
<dbReference type="InterPro" id="IPR036812">
    <property type="entry name" value="NAD(P)_OxRdtase_dom_sf"/>
</dbReference>
<name>T1IHA7_STRMM</name>
<dbReference type="InterPro" id="IPR020471">
    <property type="entry name" value="AKR"/>
</dbReference>
<organism evidence="8 9">
    <name type="scientific">Strigamia maritima</name>
    <name type="common">European centipede</name>
    <name type="synonym">Geophilus maritimus</name>
    <dbReference type="NCBI Taxonomy" id="126957"/>
    <lineage>
        <taxon>Eukaryota</taxon>
        <taxon>Metazoa</taxon>
        <taxon>Ecdysozoa</taxon>
        <taxon>Arthropoda</taxon>
        <taxon>Myriapoda</taxon>
        <taxon>Chilopoda</taxon>
        <taxon>Pleurostigmophora</taxon>
        <taxon>Geophilomorpha</taxon>
        <taxon>Linotaeniidae</taxon>
        <taxon>Strigamia</taxon>
    </lineage>
</organism>
<evidence type="ECO:0000256" key="5">
    <source>
        <dbReference type="PIRSR" id="PIRSR000097-2"/>
    </source>
</evidence>
<dbReference type="Proteomes" id="UP000014500">
    <property type="component" value="Unassembled WGS sequence"/>
</dbReference>
<protein>
    <recommendedName>
        <fullName evidence="7">NADP-dependent oxidoreductase domain-containing protein</fullName>
    </recommendedName>
</protein>
<dbReference type="PANTHER" id="PTHR11732">
    <property type="entry name" value="ALDO/KETO REDUCTASE"/>
    <property type="match status" value="1"/>
</dbReference>
<accession>T1IHA7</accession>
<dbReference type="InterPro" id="IPR018170">
    <property type="entry name" value="Aldo/ket_reductase_CS"/>
</dbReference>
<evidence type="ECO:0000313" key="8">
    <source>
        <dbReference type="EnsemblMetazoa" id="SMAR000217-PA"/>
    </source>
</evidence>
<dbReference type="HOGENOM" id="CLU_023205_0_0_1"/>
<evidence type="ECO:0000256" key="4">
    <source>
        <dbReference type="PIRSR" id="PIRSR000097-1"/>
    </source>
</evidence>
<dbReference type="PROSITE" id="PS00798">
    <property type="entry name" value="ALDOKETO_REDUCTASE_1"/>
    <property type="match status" value="1"/>
</dbReference>
<dbReference type="PhylomeDB" id="T1IHA7"/>
<dbReference type="InterPro" id="IPR023210">
    <property type="entry name" value="NADP_OxRdtase_dom"/>
</dbReference>
<evidence type="ECO:0000259" key="7">
    <source>
        <dbReference type="Pfam" id="PF00248"/>
    </source>
</evidence>
<evidence type="ECO:0000256" key="6">
    <source>
        <dbReference type="PIRSR" id="PIRSR000097-3"/>
    </source>
</evidence>
<evidence type="ECO:0000256" key="1">
    <source>
        <dbReference type="ARBA" id="ARBA00007905"/>
    </source>
</evidence>
<sequence>MSASLMIPTLKLNDGHSIPSLGLGTANTNNLKEGEYRKIFKEAVSVGYRHFDTAWVYANQKEIGAGLREILVEGNLQRDDFFITTKVWNTFHKKENVLANCQTSLSELQLNYVDLLLMHFPMGWKECGTDFMLKDENGKCINSDVDYLETWQGLEECHKNGWAHSIGVSNFNKDQLKRLLENCKIKPTVNQVETHPYLVHQELIDFCKQNDIIIEAFGPIGAPYDKPLLGLKLDPNHVKLLDNPVIAGIAKKHGKSNAQILLRWGIQRGTVVIPKTVTKSRMIENLEVVSFQLDDNEMKEITQLNCNWRAYPMD</sequence>
<dbReference type="Gene3D" id="3.20.20.100">
    <property type="entry name" value="NADP-dependent oxidoreductase domain"/>
    <property type="match status" value="1"/>
</dbReference>
<evidence type="ECO:0000256" key="3">
    <source>
        <dbReference type="ARBA" id="ARBA00023002"/>
    </source>
</evidence>
<dbReference type="EMBL" id="JH429822">
    <property type="status" value="NOT_ANNOTATED_CDS"/>
    <property type="molecule type" value="Genomic_DNA"/>
</dbReference>
<reference evidence="9" key="1">
    <citation type="submission" date="2011-05" db="EMBL/GenBank/DDBJ databases">
        <authorList>
            <person name="Richards S.R."/>
            <person name="Qu J."/>
            <person name="Jiang H."/>
            <person name="Jhangiani S.N."/>
            <person name="Agravi P."/>
            <person name="Goodspeed R."/>
            <person name="Gross S."/>
            <person name="Mandapat C."/>
            <person name="Jackson L."/>
            <person name="Mathew T."/>
            <person name="Pu L."/>
            <person name="Thornton R."/>
            <person name="Saada N."/>
            <person name="Wilczek-Boney K.B."/>
            <person name="Lee S."/>
            <person name="Kovar C."/>
            <person name="Wu Y."/>
            <person name="Scherer S.E."/>
            <person name="Worley K.C."/>
            <person name="Muzny D.M."/>
            <person name="Gibbs R."/>
        </authorList>
    </citation>
    <scope>NUCLEOTIDE SEQUENCE</scope>
    <source>
        <strain evidence="9">Brora</strain>
    </source>
</reference>
<dbReference type="PROSITE" id="PS00063">
    <property type="entry name" value="ALDOKETO_REDUCTASE_3"/>
    <property type="match status" value="1"/>
</dbReference>
<feature type="binding site" evidence="5">
    <location>
        <position position="119"/>
    </location>
    <ligand>
        <name>substrate</name>
    </ligand>
</feature>
<keyword evidence="2" id="KW-0521">NADP</keyword>
<keyword evidence="9" id="KW-1185">Reference proteome</keyword>
<dbReference type="GO" id="GO:0016491">
    <property type="term" value="F:oxidoreductase activity"/>
    <property type="evidence" value="ECO:0007669"/>
    <property type="project" value="UniProtKB-KW"/>
</dbReference>
<feature type="active site" description="Proton donor" evidence="4">
    <location>
        <position position="57"/>
    </location>
</feature>
<dbReference type="Pfam" id="PF00248">
    <property type="entry name" value="Aldo_ket_red"/>
    <property type="match status" value="1"/>
</dbReference>
<dbReference type="eggNOG" id="KOG1577">
    <property type="taxonomic scope" value="Eukaryota"/>
</dbReference>
<dbReference type="EnsemblMetazoa" id="SMAR000217-RA">
    <property type="protein sequence ID" value="SMAR000217-PA"/>
    <property type="gene ID" value="SMAR000217"/>
</dbReference>
<feature type="site" description="Lowers pKa of active site Tyr" evidence="6">
    <location>
        <position position="86"/>
    </location>
</feature>
<dbReference type="PIRSF" id="PIRSF000097">
    <property type="entry name" value="AKR"/>
    <property type="match status" value="1"/>
</dbReference>
<reference evidence="8" key="2">
    <citation type="submission" date="2015-02" db="UniProtKB">
        <authorList>
            <consortium name="EnsemblMetazoa"/>
        </authorList>
    </citation>
    <scope>IDENTIFICATION</scope>
</reference>
<feature type="domain" description="NADP-dependent oxidoreductase" evidence="7">
    <location>
        <begin position="21"/>
        <end position="305"/>
    </location>
</feature>
<dbReference type="SUPFAM" id="SSF51430">
    <property type="entry name" value="NAD(P)-linked oxidoreductase"/>
    <property type="match status" value="1"/>
</dbReference>